<evidence type="ECO:0000256" key="6">
    <source>
        <dbReference type="ARBA" id="ARBA00023134"/>
    </source>
</evidence>
<comment type="function">
    <text evidence="8">Transfers a GMP moiety from GTP to Mo-molybdopterin (Mo-MPT) cofactor (Moco or molybdenum cofactor) to form Mo-molybdopterin guanine dinucleotide (Mo-MGD) cofactor.</text>
</comment>
<evidence type="ECO:0000256" key="2">
    <source>
        <dbReference type="ARBA" id="ARBA00022679"/>
    </source>
</evidence>
<dbReference type="EMBL" id="FRAG01000004">
    <property type="protein sequence ID" value="SHJ62903.1"/>
    <property type="molecule type" value="Genomic_DNA"/>
</dbReference>
<dbReference type="GO" id="GO:0005737">
    <property type="term" value="C:cytoplasm"/>
    <property type="evidence" value="ECO:0007669"/>
    <property type="project" value="UniProtKB-SubCell"/>
</dbReference>
<dbReference type="GO" id="GO:0005525">
    <property type="term" value="F:GTP binding"/>
    <property type="evidence" value="ECO:0007669"/>
    <property type="project" value="UniProtKB-UniRule"/>
</dbReference>
<feature type="binding site" evidence="8">
    <location>
        <position position="58"/>
    </location>
    <ligand>
        <name>GTP</name>
        <dbReference type="ChEBI" id="CHEBI:37565"/>
    </ligand>
</feature>
<dbReference type="HAMAP" id="MF_00316">
    <property type="entry name" value="MobA"/>
    <property type="match status" value="1"/>
</dbReference>
<evidence type="ECO:0000256" key="5">
    <source>
        <dbReference type="ARBA" id="ARBA00022842"/>
    </source>
</evidence>
<dbReference type="EC" id="2.7.7.77" evidence="8"/>
<feature type="binding site" evidence="8">
    <location>
        <position position="87"/>
    </location>
    <ligand>
        <name>Mg(2+)</name>
        <dbReference type="ChEBI" id="CHEBI:18420"/>
    </ligand>
</feature>
<evidence type="ECO:0000256" key="8">
    <source>
        <dbReference type="HAMAP-Rule" id="MF_00316"/>
    </source>
</evidence>
<comment type="cofactor">
    <cofactor evidence="8">
        <name>Mg(2+)</name>
        <dbReference type="ChEBI" id="CHEBI:18420"/>
    </cofactor>
</comment>
<dbReference type="Proteomes" id="UP000184465">
    <property type="component" value="Unassembled WGS sequence"/>
</dbReference>
<dbReference type="InterPro" id="IPR013482">
    <property type="entry name" value="Molybde_CF_guanTrfase"/>
</dbReference>
<evidence type="ECO:0000256" key="4">
    <source>
        <dbReference type="ARBA" id="ARBA00022741"/>
    </source>
</evidence>
<evidence type="ECO:0000313" key="11">
    <source>
        <dbReference type="Proteomes" id="UP000184465"/>
    </source>
</evidence>
<keyword evidence="5 8" id="KW-0460">Magnesium</keyword>
<keyword evidence="4 8" id="KW-0547">Nucleotide-binding</keyword>
<dbReference type="PANTHER" id="PTHR19136:SF81">
    <property type="entry name" value="MOLYBDENUM COFACTOR GUANYLYLTRANSFERASE"/>
    <property type="match status" value="1"/>
</dbReference>
<keyword evidence="6 8" id="KW-0342">GTP-binding</keyword>
<comment type="similarity">
    <text evidence="8">Belongs to the MobA family.</text>
</comment>
<dbReference type="Gene3D" id="3.90.550.10">
    <property type="entry name" value="Spore Coat Polysaccharide Biosynthesis Protein SpsA, Chain A"/>
    <property type="match status" value="1"/>
</dbReference>
<keyword evidence="3 8" id="KW-0479">Metal-binding</keyword>
<comment type="catalytic activity">
    <reaction evidence="8">
        <text>Mo-molybdopterin + GTP + H(+) = Mo-molybdopterin guanine dinucleotide + diphosphate</text>
        <dbReference type="Rhea" id="RHEA:34243"/>
        <dbReference type="ChEBI" id="CHEBI:15378"/>
        <dbReference type="ChEBI" id="CHEBI:33019"/>
        <dbReference type="ChEBI" id="CHEBI:37565"/>
        <dbReference type="ChEBI" id="CHEBI:71302"/>
        <dbReference type="ChEBI" id="CHEBI:71310"/>
        <dbReference type="EC" id="2.7.7.77"/>
    </reaction>
</comment>
<gene>
    <name evidence="8" type="primary">mobA</name>
    <name evidence="10" type="ORF">SAMN02745912_00558</name>
</gene>
<evidence type="ECO:0000313" key="10">
    <source>
        <dbReference type="EMBL" id="SHJ62903.1"/>
    </source>
</evidence>
<dbReference type="InterPro" id="IPR025877">
    <property type="entry name" value="MobA-like_NTP_Trfase"/>
</dbReference>
<feature type="binding site" evidence="8">
    <location>
        <position position="87"/>
    </location>
    <ligand>
        <name>GTP</name>
        <dbReference type="ChEBI" id="CHEBI:37565"/>
    </ligand>
</feature>
<dbReference type="GO" id="GO:0061603">
    <property type="term" value="F:molybdenum cofactor guanylyltransferase activity"/>
    <property type="evidence" value="ECO:0007669"/>
    <property type="project" value="UniProtKB-EC"/>
</dbReference>
<comment type="subcellular location">
    <subcellularLocation>
        <location evidence="8">Cytoplasm</location>
    </subcellularLocation>
</comment>
<dbReference type="STRING" id="1121301.SAMN02745912_00558"/>
<sequence length="190" mass="22354">MAGGKSSRLGFDKQLIRVGENYLIDIIIDNLYKFFDEIIIVTNKNRTYNNKNIIVMEDEIKNVGPLGGLYVGLKKSTSIYSYVIACDMPYINNGYIKYMTNIIKKQKVGYALITQFGQWIEPFNAFYSRGIVKYIEEHLNRGQRSIHSLMKKLEVTYINEKTARRFSPNWEMFYNINTKEELDEYLTFKF</sequence>
<keyword evidence="7 8" id="KW-0501">Molybdenum cofactor biosynthesis</keyword>
<keyword evidence="1 8" id="KW-0963">Cytoplasm</keyword>
<reference evidence="10 11" key="1">
    <citation type="submission" date="2016-11" db="EMBL/GenBank/DDBJ databases">
        <authorList>
            <person name="Jaros S."/>
            <person name="Januszkiewicz K."/>
            <person name="Wedrychowicz H."/>
        </authorList>
    </citation>
    <scope>NUCLEOTIDE SEQUENCE [LARGE SCALE GENOMIC DNA]</scope>
    <source>
        <strain evidence="10 11">DSM 15212</strain>
    </source>
</reference>
<comment type="caution">
    <text evidence="8">Lacks conserved residue(s) required for the propagation of feature annotation.</text>
</comment>
<accession>A0A1M6KVJ5</accession>
<dbReference type="GO" id="GO:0046872">
    <property type="term" value="F:metal ion binding"/>
    <property type="evidence" value="ECO:0007669"/>
    <property type="project" value="UniProtKB-KW"/>
</dbReference>
<dbReference type="GO" id="GO:0006777">
    <property type="term" value="P:Mo-molybdopterin cofactor biosynthetic process"/>
    <property type="evidence" value="ECO:0007669"/>
    <property type="project" value="UniProtKB-KW"/>
</dbReference>
<feature type="domain" description="MobA-like NTP transferase" evidence="9">
    <location>
        <begin position="1"/>
        <end position="152"/>
    </location>
</feature>
<name>A0A1M6KVJ5_PARC5</name>
<evidence type="ECO:0000256" key="1">
    <source>
        <dbReference type="ARBA" id="ARBA00022490"/>
    </source>
</evidence>
<feature type="binding site" evidence="8">
    <location>
        <position position="13"/>
    </location>
    <ligand>
        <name>GTP</name>
        <dbReference type="ChEBI" id="CHEBI:37565"/>
    </ligand>
</feature>
<dbReference type="InterPro" id="IPR029044">
    <property type="entry name" value="Nucleotide-diphossugar_trans"/>
</dbReference>
<comment type="domain">
    <text evidence="8">The N-terminal domain determines nucleotide recognition and specific binding, while the C-terminal domain determines the specific binding to the target protein.</text>
</comment>
<dbReference type="Pfam" id="PF12804">
    <property type="entry name" value="NTP_transf_3"/>
    <property type="match status" value="1"/>
</dbReference>
<dbReference type="PANTHER" id="PTHR19136">
    <property type="entry name" value="MOLYBDENUM COFACTOR GUANYLYLTRANSFERASE"/>
    <property type="match status" value="1"/>
</dbReference>
<keyword evidence="11" id="KW-1185">Reference proteome</keyword>
<proteinExistence type="inferred from homology"/>
<organism evidence="10 11">
    <name type="scientific">Paramaledivibacter caminithermalis (strain DSM 15212 / CIP 107654 / DViRD3)</name>
    <name type="common">Clostridium caminithermale</name>
    <dbReference type="NCBI Taxonomy" id="1121301"/>
    <lineage>
        <taxon>Bacteria</taxon>
        <taxon>Bacillati</taxon>
        <taxon>Bacillota</taxon>
        <taxon>Clostridia</taxon>
        <taxon>Peptostreptococcales</taxon>
        <taxon>Caminicellaceae</taxon>
        <taxon>Paramaledivibacter</taxon>
    </lineage>
</organism>
<dbReference type="SUPFAM" id="SSF53448">
    <property type="entry name" value="Nucleotide-diphospho-sugar transferases"/>
    <property type="match status" value="1"/>
</dbReference>
<evidence type="ECO:0000256" key="7">
    <source>
        <dbReference type="ARBA" id="ARBA00023150"/>
    </source>
</evidence>
<dbReference type="AlphaFoldDB" id="A0A1M6KVJ5"/>
<dbReference type="CDD" id="cd02503">
    <property type="entry name" value="MobA"/>
    <property type="match status" value="1"/>
</dbReference>
<keyword evidence="2 8" id="KW-0808">Transferase</keyword>
<protein>
    <recommendedName>
        <fullName evidence="8">Probable molybdenum cofactor guanylyltransferase</fullName>
        <shortName evidence="8">MoCo guanylyltransferase</shortName>
        <ecNumber evidence="8">2.7.7.77</ecNumber>
    </recommendedName>
    <alternativeName>
        <fullName evidence="8">GTP:molybdopterin guanylyltransferase</fullName>
    </alternativeName>
    <alternativeName>
        <fullName evidence="8">Mo-MPT guanylyltransferase</fullName>
    </alternativeName>
    <alternativeName>
        <fullName evidence="8">Molybdopterin guanylyltransferase</fullName>
    </alternativeName>
    <alternativeName>
        <fullName evidence="8">Molybdopterin-guanine dinucleotide synthase</fullName>
        <shortName evidence="8">MGD synthase</shortName>
    </alternativeName>
</protein>
<evidence type="ECO:0000259" key="9">
    <source>
        <dbReference type="Pfam" id="PF12804"/>
    </source>
</evidence>
<evidence type="ECO:0000256" key="3">
    <source>
        <dbReference type="ARBA" id="ARBA00022723"/>
    </source>
</evidence>